<organism evidence="3 4">
    <name type="scientific">Flagellimonas spongiicola</name>
    <dbReference type="NCBI Taxonomy" id="2942208"/>
    <lineage>
        <taxon>Bacteria</taxon>
        <taxon>Pseudomonadati</taxon>
        <taxon>Bacteroidota</taxon>
        <taxon>Flavobacteriia</taxon>
        <taxon>Flavobacteriales</taxon>
        <taxon>Flavobacteriaceae</taxon>
        <taxon>Flagellimonas</taxon>
    </lineage>
</organism>
<evidence type="ECO:0000313" key="4">
    <source>
        <dbReference type="Proteomes" id="UP001203607"/>
    </source>
</evidence>
<dbReference type="EMBL" id="JAMFMA010000003">
    <property type="protein sequence ID" value="MCL6275058.1"/>
    <property type="molecule type" value="Genomic_DNA"/>
</dbReference>
<reference evidence="3 4" key="1">
    <citation type="submission" date="2022-05" db="EMBL/GenBank/DDBJ databases">
        <authorList>
            <person name="Park J.-S."/>
        </authorList>
    </citation>
    <scope>NUCLEOTIDE SEQUENCE [LARGE SCALE GENOMIC DNA]</scope>
    <source>
        <strain evidence="3 4">2012CJ35-5</strain>
    </source>
</reference>
<comment type="caution">
    <text evidence="3">The sequence shown here is derived from an EMBL/GenBank/DDBJ whole genome shotgun (WGS) entry which is preliminary data.</text>
</comment>
<evidence type="ECO:0000259" key="2">
    <source>
        <dbReference type="Pfam" id="PF12969"/>
    </source>
</evidence>
<feature type="domain" description="DUF3857" evidence="2">
    <location>
        <begin position="55"/>
        <end position="187"/>
    </location>
</feature>
<dbReference type="SUPFAM" id="SSF54001">
    <property type="entry name" value="Cysteine proteinases"/>
    <property type="match status" value="1"/>
</dbReference>
<dbReference type="InterPro" id="IPR024618">
    <property type="entry name" value="DUF3857"/>
</dbReference>
<keyword evidence="4" id="KW-1185">Reference proteome</keyword>
<dbReference type="Pfam" id="PF12969">
    <property type="entry name" value="DUF3857"/>
    <property type="match status" value="1"/>
</dbReference>
<dbReference type="Pfam" id="PF01841">
    <property type="entry name" value="Transglut_core"/>
    <property type="match status" value="1"/>
</dbReference>
<dbReference type="Gene3D" id="2.60.120.1130">
    <property type="match status" value="1"/>
</dbReference>
<dbReference type="Gene3D" id="3.10.620.30">
    <property type="match status" value="1"/>
</dbReference>
<protein>
    <submittedName>
        <fullName evidence="3">DUF3857 and transglutaminase domain-containing protein</fullName>
    </submittedName>
</protein>
<sequence>MRIPTLFLAFFSFFISFSQEYAVSNISEALLKNADVVVRLDQMNVLVKERDEMLVTSKRIVTVLNESGDDFVHAWGFYDKSTRITEIEAKIYNAQGKEIKKIKQKDFQDQSAVSGGTLYSDSRVLFMRYTPTDYPYTVEFTRSYNTINTAFVPPWFFVDGYRVSTEKSLYTFQIDCGITFRHKELNLDDYGIEFVDQGNRVSYSGNNINAIKREAYSPSLREFTPRIQIALNQFHLEGVDGSGENWEDLGRWIYNELLTGQGELDAQTIQKAKDLVANTNDPLEKVRKIYDFVQSNTRYISVQLGIGGWMPISASEVDRVKYGDCKGLTNYMMALLNAVGVESYYTVVYAGRQKRDFDEGFTLMQGNHAFLNVPIGDDEVWLECTSQVTPVNHLGIFTDNRNVLKVTPTGGELVRTKAYSDEENYQLTKAEYFAKADGLIEGKVEILSTGTQYNQKFRNLQKTELEREKFYKDYWGYINNLSLGKIDFTNDKRTIEFKEIVEFSADAYLSSVDGKLMFAPNIGNRNLHVPEKIRSRKRDLLISRGYLDEDEFLIHLPDGYEPESLLGTTKLDTKFGLYEIELSEKQTGILLYKRKLLIKSGRYSKEDYKAFRDFRRQIARHDNSRIILTKTKP</sequence>
<dbReference type="InterPro" id="IPR038765">
    <property type="entry name" value="Papain-like_cys_pep_sf"/>
</dbReference>
<accession>A0ABT0PUJ2</accession>
<proteinExistence type="predicted"/>
<dbReference type="Proteomes" id="UP001203607">
    <property type="component" value="Unassembled WGS sequence"/>
</dbReference>
<feature type="domain" description="Transglutaminase-like" evidence="1">
    <location>
        <begin position="271"/>
        <end position="383"/>
    </location>
</feature>
<evidence type="ECO:0000259" key="1">
    <source>
        <dbReference type="Pfam" id="PF01841"/>
    </source>
</evidence>
<gene>
    <name evidence="3" type="ORF">M3P19_13645</name>
</gene>
<dbReference type="InterPro" id="IPR002931">
    <property type="entry name" value="Transglutaminase-like"/>
</dbReference>
<dbReference type="Gene3D" id="2.60.40.3140">
    <property type="match status" value="1"/>
</dbReference>
<dbReference type="RefSeq" id="WP_249658246.1">
    <property type="nucleotide sequence ID" value="NZ_JAMFMA010000003.1"/>
</dbReference>
<evidence type="ECO:0000313" key="3">
    <source>
        <dbReference type="EMBL" id="MCL6275058.1"/>
    </source>
</evidence>
<name>A0ABT0PUJ2_9FLAO</name>